<dbReference type="Proteomes" id="UP000225438">
    <property type="component" value="Segment"/>
</dbReference>
<sequence>MGQGHRRWTMVIATAPGVALRGTPVDCAQCGHEVTPIVGTFPDNTAVGTLTGRWREFWIVPAHRAYGHGVCTGSGRQLGPVVR</sequence>
<dbReference type="EMBL" id="KT599441">
    <property type="protein sequence ID" value="ALH46192.1"/>
    <property type="molecule type" value="Genomic_DNA"/>
</dbReference>
<name>A0A0N9SS98_9CAUD</name>
<organism evidence="1 2">
    <name type="scientific">Mycobacterium phage Squid</name>
    <dbReference type="NCBI Taxonomy" id="1718175"/>
    <lineage>
        <taxon>Viruses</taxon>
        <taxon>Duplodnaviria</taxon>
        <taxon>Heunggongvirae</taxon>
        <taxon>Uroviricota</taxon>
        <taxon>Caudoviricetes</taxon>
        <taxon>Bclasvirinae</taxon>
        <taxon>Pegunavirus</taxon>
        <taxon>Pegunavirus soto</taxon>
    </lineage>
</organism>
<accession>A0A0N9SS98</accession>
<evidence type="ECO:0000313" key="2">
    <source>
        <dbReference type="Proteomes" id="UP000225438"/>
    </source>
</evidence>
<proteinExistence type="predicted"/>
<protein>
    <submittedName>
        <fullName evidence="1">Uncharacterized protein</fullName>
    </submittedName>
</protein>
<reference evidence="1 2" key="1">
    <citation type="submission" date="2015-08" db="EMBL/GenBank/DDBJ databases">
        <authorList>
            <person name="Allen E."/>
            <person name="Behl A."/>
            <person name="Burton T."/>
            <person name="Duex E."/>
            <person name="Klein B."/>
            <person name="Lanum E."/>
            <person name="Massat B."/>
            <person name="Roggasch E."/>
            <person name="Verdoorn K."/>
            <person name="Wilke H."/>
            <person name="Tobiason D.M."/>
            <person name="Serrano M.G."/>
            <person name="Buck G."/>
            <person name="Lee V."/>
            <person name="Wang Y."/>
            <person name="Carvalho R."/>
            <person name="Voegtly L."/>
            <person name="Shi R."/>
            <person name="Duckworth R."/>
            <person name="Johnson A."/>
            <person name="Loviza R."/>
            <person name="Walstead R."/>
            <person name="Shah Z."/>
            <person name="Kiflezghi M."/>
            <person name="Wade K."/>
            <person name="Ware V.C."/>
            <person name="Bradley K.W."/>
            <person name="Asai D.J."/>
            <person name="Bowman C.A."/>
            <person name="Russell D.A."/>
            <person name="Pope W.H."/>
            <person name="Jacobs-Sera D."/>
            <person name="Hendrix R.W."/>
            <person name="Hatfull G.F."/>
        </authorList>
    </citation>
    <scope>NUCLEOTIDE SEQUENCE [LARGE SCALE GENOMIC DNA]</scope>
</reference>
<gene>
    <name evidence="1" type="ORF">SEA_SQUID_88</name>
</gene>
<evidence type="ECO:0000313" key="1">
    <source>
        <dbReference type="EMBL" id="ALH46192.1"/>
    </source>
</evidence>